<evidence type="ECO:0000313" key="2">
    <source>
        <dbReference type="Proteomes" id="UP001054252"/>
    </source>
</evidence>
<dbReference type="AlphaFoldDB" id="A0AAV5MU75"/>
<dbReference type="Proteomes" id="UP001054252">
    <property type="component" value="Unassembled WGS sequence"/>
</dbReference>
<organism evidence="1 2">
    <name type="scientific">Rubroshorea leprosula</name>
    <dbReference type="NCBI Taxonomy" id="152421"/>
    <lineage>
        <taxon>Eukaryota</taxon>
        <taxon>Viridiplantae</taxon>
        <taxon>Streptophyta</taxon>
        <taxon>Embryophyta</taxon>
        <taxon>Tracheophyta</taxon>
        <taxon>Spermatophyta</taxon>
        <taxon>Magnoliopsida</taxon>
        <taxon>eudicotyledons</taxon>
        <taxon>Gunneridae</taxon>
        <taxon>Pentapetalae</taxon>
        <taxon>rosids</taxon>
        <taxon>malvids</taxon>
        <taxon>Malvales</taxon>
        <taxon>Dipterocarpaceae</taxon>
        <taxon>Rubroshorea</taxon>
    </lineage>
</organism>
<dbReference type="EMBL" id="BPVZ01001065">
    <property type="protein sequence ID" value="GKV53090.1"/>
    <property type="molecule type" value="Genomic_DNA"/>
</dbReference>
<reference evidence="1 2" key="1">
    <citation type="journal article" date="2021" name="Commun. Biol.">
        <title>The genome of Shorea leprosula (Dipterocarpaceae) highlights the ecological relevance of drought in aseasonal tropical rainforests.</title>
        <authorList>
            <person name="Ng K.K.S."/>
            <person name="Kobayashi M.J."/>
            <person name="Fawcett J.A."/>
            <person name="Hatakeyama M."/>
            <person name="Paape T."/>
            <person name="Ng C.H."/>
            <person name="Ang C.C."/>
            <person name="Tnah L.H."/>
            <person name="Lee C.T."/>
            <person name="Nishiyama T."/>
            <person name="Sese J."/>
            <person name="O'Brien M.J."/>
            <person name="Copetti D."/>
            <person name="Mohd Noor M.I."/>
            <person name="Ong R.C."/>
            <person name="Putra M."/>
            <person name="Sireger I.Z."/>
            <person name="Indrioko S."/>
            <person name="Kosugi Y."/>
            <person name="Izuno A."/>
            <person name="Isagi Y."/>
            <person name="Lee S.L."/>
            <person name="Shimizu K.K."/>
        </authorList>
    </citation>
    <scope>NUCLEOTIDE SEQUENCE [LARGE SCALE GENOMIC DNA]</scope>
    <source>
        <strain evidence="1">214</strain>
    </source>
</reference>
<keyword evidence="2" id="KW-1185">Reference proteome</keyword>
<name>A0AAV5MU75_9ROSI</name>
<comment type="caution">
    <text evidence="1">The sequence shown here is derived from an EMBL/GenBank/DDBJ whole genome shotgun (WGS) entry which is preliminary data.</text>
</comment>
<sequence>MFNKFRKGFILMPLMVPNASRIYYSLDFMFNMNGTTIATGARDPPVLLQLILSGQKRNCTSVAIHGPMSTQNHHPKYKISHHLLLNTMSKFSCLIFEKGRAPKVPSMSFDYWTKTSFPSS</sequence>
<accession>A0AAV5MU75</accession>
<gene>
    <name evidence="1" type="ORF">SLEP1_g59637</name>
</gene>
<evidence type="ECO:0000313" key="1">
    <source>
        <dbReference type="EMBL" id="GKV53090.1"/>
    </source>
</evidence>
<protein>
    <submittedName>
        <fullName evidence="1">Uncharacterized protein</fullName>
    </submittedName>
</protein>
<proteinExistence type="predicted"/>